<feature type="region of interest" description="Disordered" evidence="2">
    <location>
        <begin position="1"/>
        <end position="38"/>
    </location>
</feature>
<feature type="coiled-coil region" evidence="1">
    <location>
        <begin position="169"/>
        <end position="505"/>
    </location>
</feature>
<protein>
    <submittedName>
        <fullName evidence="4">Sodium channel and clathrin linker 1-like</fullName>
    </submittedName>
</protein>
<dbReference type="PANTHER" id="PTHR35970:SF1">
    <property type="entry name" value="SODIUM CHANNEL AND CLATHRIN LINKER 1"/>
    <property type="match status" value="1"/>
</dbReference>
<dbReference type="PANTHER" id="PTHR35970">
    <property type="entry name" value="SODIUM CHANNEL AND CLATHRIN LINKER 1"/>
    <property type="match status" value="1"/>
</dbReference>
<dbReference type="InterPro" id="IPR031887">
    <property type="entry name" value="SDCCAG8"/>
</dbReference>
<organism evidence="3 4">
    <name type="scientific">Priapulus caudatus</name>
    <name type="common">Priapulid worm</name>
    <dbReference type="NCBI Taxonomy" id="37621"/>
    <lineage>
        <taxon>Eukaryota</taxon>
        <taxon>Metazoa</taxon>
        <taxon>Ecdysozoa</taxon>
        <taxon>Scalidophora</taxon>
        <taxon>Priapulida</taxon>
        <taxon>Priapulimorpha</taxon>
        <taxon>Priapulimorphida</taxon>
        <taxon>Priapulidae</taxon>
        <taxon>Priapulus</taxon>
    </lineage>
</organism>
<feature type="coiled-coil region" evidence="1">
    <location>
        <begin position="41"/>
        <end position="120"/>
    </location>
</feature>
<evidence type="ECO:0000256" key="1">
    <source>
        <dbReference type="SAM" id="Coils"/>
    </source>
</evidence>
<dbReference type="RefSeq" id="XP_014667082.1">
    <property type="nucleotide sequence ID" value="XM_014811596.1"/>
</dbReference>
<dbReference type="GeneID" id="106808752"/>
<proteinExistence type="predicted"/>
<sequence length="664" mass="76154">MGIGHQPGRWLPTSQQTPLSTGEGPPLPPWSTSQSLLPPLMQECEQTMQQQQQQLDSYKVEMRELKTQLGRLISENQRLTKELKESVQSQLNMVENRLPSNEQEQLISQLRQQLLQAKQDKESSVVMWQSALQEVHRLDTELQQARDNPDLRQLQAHTAQVEAQYMNRAHVAQAEVEGLTQQLKQSRVELEGSGIQVRDLRRTLEALRDEVVWKEREASGATQRERACEADARELQAHAHELETQLTDSQDELDRMRAGRGESDKTAANLQARLTELEKREHDSIRQVRDSVQLVETAVLERDQALVREKQQQAEVDRLKEALTQLVEEAGVRTKQEVDAIRKQCNENIGRLMEEIQALELDNSEKQAQLDRAVRERRSVEAELEKVYQEGSGQASLASVDELYNRISLAQKAKDEAYMKLESLKNRFSKLESSYQQEKRQGGLVLGQARERVDTLTTQLQLVSEERLKLAAGQTSLQRRVQDAVKDAQAAARKMTTSVAAAEEKYEMKVSETDARVQAMEESHRGALAELRSMLTAQQRMSVRWKEEVQLVSTKFERALLEKRAELKRSEQRCQELMDLLQEARQKGVESERLMSEYAVNIQRSEQRVREADAKTVTASVKLSQALNRQRHLEDEIHEQTQQQRELQFRSVGSLRMGDISANH</sequence>
<feature type="coiled-coil region" evidence="1">
    <location>
        <begin position="560"/>
        <end position="643"/>
    </location>
</feature>
<dbReference type="Pfam" id="PF15964">
    <property type="entry name" value="CCCAP"/>
    <property type="match status" value="1"/>
</dbReference>
<dbReference type="Proteomes" id="UP000695022">
    <property type="component" value="Unplaced"/>
</dbReference>
<accession>A0ABM1E4G1</accession>
<gene>
    <name evidence="4" type="primary">LOC106808752</name>
</gene>
<keyword evidence="3" id="KW-1185">Reference proteome</keyword>
<evidence type="ECO:0000256" key="2">
    <source>
        <dbReference type="SAM" id="MobiDB-lite"/>
    </source>
</evidence>
<evidence type="ECO:0000313" key="4">
    <source>
        <dbReference type="RefSeq" id="XP_014667082.1"/>
    </source>
</evidence>
<reference evidence="4" key="1">
    <citation type="submission" date="2025-08" db="UniProtKB">
        <authorList>
            <consortium name="RefSeq"/>
        </authorList>
    </citation>
    <scope>IDENTIFICATION</scope>
</reference>
<evidence type="ECO:0000313" key="3">
    <source>
        <dbReference type="Proteomes" id="UP000695022"/>
    </source>
</evidence>
<name>A0ABM1E4G1_PRICU</name>
<keyword evidence="1" id="KW-0175">Coiled coil</keyword>
<dbReference type="InterPro" id="IPR038911">
    <property type="entry name" value="SCLT1"/>
</dbReference>